<proteinExistence type="predicted"/>
<dbReference type="Proteomes" id="UP000033101">
    <property type="component" value="Chromosome"/>
</dbReference>
<dbReference type="STRING" id="1434110.MSHOH_3400"/>
<dbReference type="Pfam" id="PF07705">
    <property type="entry name" value="CARDB"/>
    <property type="match status" value="4"/>
</dbReference>
<evidence type="ECO:0000313" key="4">
    <source>
        <dbReference type="EMBL" id="AKB79883.1"/>
    </source>
</evidence>
<keyword evidence="2" id="KW-0472">Membrane</keyword>
<dbReference type="InterPro" id="IPR013783">
    <property type="entry name" value="Ig-like_fold"/>
</dbReference>
<sequence>MKGNFFHSLVYVLIITFIISGTAPVMVAADEGIPSEGDGNSTTLLPDLIINDLSWSPANPETGEQVTITATVKNQGDAASGSTNIVFYSNGNNIGQSSVPELEAGNSEKVDISWSSETEDTVEISAKVDEANSVEEKDENNNVIISGSITFKKTKLPDLIINSLEHSAYPTPGDFQRIYISIKNQGSEASQETKLLLYIEGAPVSDWNVPRLSQGESSYFSYDRITLPGDSVEIKAVVDKDNLIRESDEENNEKTITMTVAREFLPDLIIEDLVPESTEAEKGKTLNLTLKVKNQGTASSEEVLAEYYINGTVQPDKIRIPALSERTGSNITFSLTPDREGQMEVKVIIPSGTFVPESNEENNVFTKIINVKVIRPDLVIESLFLNPEVPKINDNITFTVSIKNKGLKDSASSELNYYINGTNVTHSGKVSVPAINIGETTKGTFYWTPEEEGSLIMHLVADAGNAILEDDETNNKLIKTVSISKQTTSSSGGGSGSTSSSTSSSSMGSGVSKEPARNVEVKELATRNIISGYHIKYDFAKNVTCVTYIEFDSTKTFKKTTATVEVLKEKSTFVQNNPPGRVYKQINIWVGNKGAGLSDSHKNAYTGFKVDKEWIKNNSVNESNIALLWYDNKWEPLRTEKTGEDDNYVYFRAKTSGYSCFAISEYTGEKGTVEESGDETGIQETLRSWDGEGKAILSSSAEREEGMEKKPMEAAKTLIAFSLPLFAFLVGYAVLKKKI</sequence>
<keyword evidence="2" id="KW-0812">Transmembrane</keyword>
<feature type="domain" description="CARDB" evidence="3">
    <location>
        <begin position="46"/>
        <end position="143"/>
    </location>
</feature>
<dbReference type="RefSeq" id="WP_082089414.1">
    <property type="nucleotide sequence ID" value="NZ_CP009516.1"/>
</dbReference>
<feature type="transmembrane region" description="Helical" evidence="2">
    <location>
        <begin position="717"/>
        <end position="735"/>
    </location>
</feature>
<gene>
    <name evidence="4" type="ORF">MSHOH_3400</name>
</gene>
<feature type="compositionally biased region" description="Low complexity" evidence="1">
    <location>
        <begin position="497"/>
        <end position="512"/>
    </location>
</feature>
<feature type="region of interest" description="Disordered" evidence="1">
    <location>
        <begin position="486"/>
        <end position="517"/>
    </location>
</feature>
<feature type="domain" description="CARDB" evidence="3">
    <location>
        <begin position="266"/>
        <end position="367"/>
    </location>
</feature>
<dbReference type="GeneID" id="24832739"/>
<dbReference type="NCBIfam" id="TIGR04213">
    <property type="entry name" value="PGF_pre_PGF"/>
    <property type="match status" value="1"/>
</dbReference>
<evidence type="ECO:0000259" key="3">
    <source>
        <dbReference type="Pfam" id="PF07705"/>
    </source>
</evidence>
<dbReference type="AlphaFoldDB" id="A0A0E3SIM4"/>
<dbReference type="InterPro" id="IPR011635">
    <property type="entry name" value="CARDB"/>
</dbReference>
<dbReference type="KEGG" id="mhor:MSHOH_3400"/>
<organism evidence="4 5">
    <name type="scientific">Methanosarcina horonobensis HB-1 = JCM 15518</name>
    <dbReference type="NCBI Taxonomy" id="1434110"/>
    <lineage>
        <taxon>Archaea</taxon>
        <taxon>Methanobacteriati</taxon>
        <taxon>Methanobacteriota</taxon>
        <taxon>Stenosarchaea group</taxon>
        <taxon>Methanomicrobia</taxon>
        <taxon>Methanosarcinales</taxon>
        <taxon>Methanosarcinaceae</taxon>
        <taxon>Methanosarcina</taxon>
    </lineage>
</organism>
<feature type="domain" description="CARDB" evidence="3">
    <location>
        <begin position="157"/>
        <end position="255"/>
    </location>
</feature>
<dbReference type="HOGENOM" id="CLU_014975_0_0_2"/>
<name>A0A0E3SIM4_9EURY</name>
<dbReference type="OrthoDB" id="103676at2157"/>
<dbReference type="EMBL" id="CP009516">
    <property type="protein sequence ID" value="AKB79883.1"/>
    <property type="molecule type" value="Genomic_DNA"/>
</dbReference>
<evidence type="ECO:0000256" key="1">
    <source>
        <dbReference type="SAM" id="MobiDB-lite"/>
    </source>
</evidence>
<dbReference type="InterPro" id="IPR026453">
    <property type="entry name" value="PGF_pre_PGF"/>
</dbReference>
<keyword evidence="2" id="KW-1133">Transmembrane helix</keyword>
<reference evidence="4 5" key="1">
    <citation type="submission" date="2014-07" db="EMBL/GenBank/DDBJ databases">
        <title>Methanogenic archaea and the global carbon cycle.</title>
        <authorList>
            <person name="Henriksen J.R."/>
            <person name="Luke J."/>
            <person name="Reinhart S."/>
            <person name="Benedict M.N."/>
            <person name="Youngblut N.D."/>
            <person name="Metcalf M.E."/>
            <person name="Whitaker R.J."/>
            <person name="Metcalf W.W."/>
        </authorList>
    </citation>
    <scope>NUCLEOTIDE SEQUENCE [LARGE SCALE GENOMIC DNA]</scope>
    <source>
        <strain evidence="4 5">HB-1</strain>
    </source>
</reference>
<keyword evidence="5" id="KW-1185">Reference proteome</keyword>
<accession>A0A0E3SIM4</accession>
<evidence type="ECO:0000256" key="2">
    <source>
        <dbReference type="SAM" id="Phobius"/>
    </source>
</evidence>
<feature type="domain" description="CARDB" evidence="3">
    <location>
        <begin position="375"/>
        <end position="477"/>
    </location>
</feature>
<dbReference type="Gene3D" id="2.60.40.10">
    <property type="entry name" value="Immunoglobulins"/>
    <property type="match status" value="4"/>
</dbReference>
<dbReference type="PATRIC" id="fig|1434110.4.peg.4362"/>
<protein>
    <recommendedName>
        <fullName evidence="3">CARDB domain-containing protein</fullName>
    </recommendedName>
</protein>
<evidence type="ECO:0000313" key="5">
    <source>
        <dbReference type="Proteomes" id="UP000033101"/>
    </source>
</evidence>